<accession>A0A6H1ZKS6</accession>
<dbReference type="EMBL" id="MT144063">
    <property type="protein sequence ID" value="QJA47927.1"/>
    <property type="molecule type" value="Genomic_DNA"/>
</dbReference>
<dbReference type="EMBL" id="MT144672">
    <property type="protein sequence ID" value="QJH97068.1"/>
    <property type="molecule type" value="Genomic_DNA"/>
</dbReference>
<dbReference type="AlphaFoldDB" id="A0A6H1ZKS6"/>
<proteinExistence type="predicted"/>
<dbReference type="EMBL" id="MT141346">
    <property type="protein sequence ID" value="QJA58911.1"/>
    <property type="molecule type" value="Genomic_DNA"/>
</dbReference>
<evidence type="ECO:0000313" key="2">
    <source>
        <dbReference type="EMBL" id="QJA58911.1"/>
    </source>
</evidence>
<protein>
    <submittedName>
        <fullName evidence="1">Uncharacterized protein</fullName>
    </submittedName>
</protein>
<evidence type="ECO:0000313" key="1">
    <source>
        <dbReference type="EMBL" id="QJA47927.1"/>
    </source>
</evidence>
<gene>
    <name evidence="2" type="ORF">MM415B01383_0007</name>
    <name evidence="1" type="ORF">TM448A00757_0015</name>
    <name evidence="3" type="ORF">TM448B00909_0015</name>
</gene>
<reference evidence="1" key="1">
    <citation type="submission" date="2020-03" db="EMBL/GenBank/DDBJ databases">
        <title>The deep terrestrial virosphere.</title>
        <authorList>
            <person name="Holmfeldt K."/>
            <person name="Nilsson E."/>
            <person name="Simone D."/>
            <person name="Lopez-Fernandez M."/>
            <person name="Wu X."/>
            <person name="de Brujin I."/>
            <person name="Lundin D."/>
            <person name="Andersson A."/>
            <person name="Bertilsson S."/>
            <person name="Dopson M."/>
        </authorList>
    </citation>
    <scope>NUCLEOTIDE SEQUENCE</scope>
    <source>
        <strain evidence="2">MM415B01383</strain>
        <strain evidence="1">TM448A00757</strain>
        <strain evidence="3">TM448B00909</strain>
    </source>
</reference>
<sequence>MNYFVGRLVRTIGGELDSDEEGRERVTPSGAIGFLADENQPGQWAAHFGDAAVYLEESELSDPKQYQLITRLSELGMTPEQEQEVQRRMESVGELLSLAGPAYTFWKHAVDALRADAPGFDGVDWSAVHVQTIRESMGEMLQPQHDVLQALLKYSPGAVADVQIQATEEQVRNFADELVLSANAASTPSLG</sequence>
<evidence type="ECO:0000313" key="3">
    <source>
        <dbReference type="EMBL" id="QJH97068.1"/>
    </source>
</evidence>
<name>A0A6H1ZKS6_9ZZZZ</name>
<organism evidence="1">
    <name type="scientific">viral metagenome</name>
    <dbReference type="NCBI Taxonomy" id="1070528"/>
    <lineage>
        <taxon>unclassified sequences</taxon>
        <taxon>metagenomes</taxon>
        <taxon>organismal metagenomes</taxon>
    </lineage>
</organism>